<evidence type="ECO:0000256" key="4">
    <source>
        <dbReference type="ARBA" id="ARBA00022692"/>
    </source>
</evidence>
<dbReference type="STRING" id="388950.GCA_001611675_02037"/>
<keyword evidence="7 8" id="KW-0472">Membrane</keyword>
<evidence type="ECO:0000256" key="6">
    <source>
        <dbReference type="ARBA" id="ARBA00022989"/>
    </source>
</evidence>
<dbReference type="Pfam" id="PF03379">
    <property type="entry name" value="CcmB"/>
    <property type="match status" value="1"/>
</dbReference>
<dbReference type="GO" id="GO:0015232">
    <property type="term" value="F:heme transmembrane transporter activity"/>
    <property type="evidence" value="ECO:0007669"/>
    <property type="project" value="InterPro"/>
</dbReference>
<protein>
    <submittedName>
        <fullName evidence="9">Heme exporter protein B</fullName>
    </submittedName>
</protein>
<comment type="similarity">
    <text evidence="2">Belongs to the CcmB/CycW/HelB family.</text>
</comment>
<sequence length="223" mass="25158">MVLFKEILYLIQKDLVLEWRQKYALNGMLLYVGSVVFVCYLSFGMRSNMLQAPVWNALLWIILLFTSVNAIAKSFMQENRGRLLYFYSIVSPQGIILAKIIYNTLLMLLLAFICFVFYGFVLGNPVQDVPMFLLTLLLGAIGFSTSLTMISSIASKAANSSTLMAVLSFPVIVPMLLMLIKMSKNAMDGLDRSLSLDELLTLLAINMIVVTVSYILFPYLWRS</sequence>
<feature type="transmembrane region" description="Helical" evidence="8">
    <location>
        <begin position="23"/>
        <end position="43"/>
    </location>
</feature>
<evidence type="ECO:0000256" key="2">
    <source>
        <dbReference type="ARBA" id="ARBA00010544"/>
    </source>
</evidence>
<keyword evidence="10" id="KW-1185">Reference proteome</keyword>
<dbReference type="InterPro" id="IPR003544">
    <property type="entry name" value="Cyt_c_biogenesis_CcmB"/>
</dbReference>
<dbReference type="EMBL" id="FPCA01000003">
    <property type="protein sequence ID" value="SFU86335.1"/>
    <property type="molecule type" value="Genomic_DNA"/>
</dbReference>
<evidence type="ECO:0000256" key="5">
    <source>
        <dbReference type="ARBA" id="ARBA00022748"/>
    </source>
</evidence>
<evidence type="ECO:0000313" key="9">
    <source>
        <dbReference type="EMBL" id="SFU86335.1"/>
    </source>
</evidence>
<evidence type="ECO:0000256" key="8">
    <source>
        <dbReference type="SAM" id="Phobius"/>
    </source>
</evidence>
<keyword evidence="5" id="KW-0201">Cytochrome c-type biogenesis</keyword>
<dbReference type="RefSeq" id="WP_068838024.1">
    <property type="nucleotide sequence ID" value="NZ_BMXC01000003.1"/>
</dbReference>
<accession>A0A1I7JMB9</accession>
<name>A0A1I7JMB9_9BACT</name>
<dbReference type="GO" id="GO:0005886">
    <property type="term" value="C:plasma membrane"/>
    <property type="evidence" value="ECO:0007669"/>
    <property type="project" value="TreeGrafter"/>
</dbReference>
<gene>
    <name evidence="9" type="ORF">SAMN04487941_3028</name>
</gene>
<feature type="transmembrane region" description="Helical" evidence="8">
    <location>
        <begin position="162"/>
        <end position="180"/>
    </location>
</feature>
<organism evidence="9 10">
    <name type="scientific">Pontibacter akesuensis</name>
    <dbReference type="NCBI Taxonomy" id="388950"/>
    <lineage>
        <taxon>Bacteria</taxon>
        <taxon>Pseudomonadati</taxon>
        <taxon>Bacteroidota</taxon>
        <taxon>Cytophagia</taxon>
        <taxon>Cytophagales</taxon>
        <taxon>Hymenobacteraceae</taxon>
        <taxon>Pontibacter</taxon>
    </lineage>
</organism>
<dbReference type="AlphaFoldDB" id="A0A1I7JMB9"/>
<feature type="transmembrane region" description="Helical" evidence="8">
    <location>
        <begin position="200"/>
        <end position="221"/>
    </location>
</feature>
<dbReference type="PANTHER" id="PTHR30070">
    <property type="entry name" value="HEME EXPORTER PROTEIN B"/>
    <property type="match status" value="1"/>
</dbReference>
<comment type="subcellular location">
    <subcellularLocation>
        <location evidence="1">Membrane</location>
        <topology evidence="1">Multi-pass membrane protein</topology>
    </subcellularLocation>
</comment>
<dbReference type="GO" id="GO:0017004">
    <property type="term" value="P:cytochrome complex assembly"/>
    <property type="evidence" value="ECO:0007669"/>
    <property type="project" value="UniProtKB-KW"/>
</dbReference>
<keyword evidence="6 8" id="KW-1133">Transmembrane helix</keyword>
<proteinExistence type="inferred from homology"/>
<dbReference type="Proteomes" id="UP000182491">
    <property type="component" value="Unassembled WGS sequence"/>
</dbReference>
<evidence type="ECO:0000256" key="7">
    <source>
        <dbReference type="ARBA" id="ARBA00023136"/>
    </source>
</evidence>
<reference evidence="10" key="1">
    <citation type="submission" date="2016-10" db="EMBL/GenBank/DDBJ databases">
        <authorList>
            <person name="Varghese N."/>
        </authorList>
    </citation>
    <scope>NUCLEOTIDE SEQUENCE [LARGE SCALE GENOMIC DNA]</scope>
    <source>
        <strain evidence="10">DSM 18820</strain>
    </source>
</reference>
<feature type="transmembrane region" description="Helical" evidence="8">
    <location>
        <begin position="96"/>
        <end position="120"/>
    </location>
</feature>
<keyword evidence="3" id="KW-0813">Transport</keyword>
<feature type="transmembrane region" description="Helical" evidence="8">
    <location>
        <begin position="132"/>
        <end position="150"/>
    </location>
</feature>
<feature type="transmembrane region" description="Helical" evidence="8">
    <location>
        <begin position="55"/>
        <end position="75"/>
    </location>
</feature>
<dbReference type="PANTHER" id="PTHR30070:SF1">
    <property type="entry name" value="CYTOCHROME C BIOGENESIS B-RELATED"/>
    <property type="match status" value="1"/>
</dbReference>
<evidence type="ECO:0000256" key="3">
    <source>
        <dbReference type="ARBA" id="ARBA00022448"/>
    </source>
</evidence>
<evidence type="ECO:0000256" key="1">
    <source>
        <dbReference type="ARBA" id="ARBA00004141"/>
    </source>
</evidence>
<evidence type="ECO:0000313" key="10">
    <source>
        <dbReference type="Proteomes" id="UP000182491"/>
    </source>
</evidence>
<keyword evidence="4 8" id="KW-0812">Transmembrane</keyword>
<dbReference type="GO" id="GO:1903607">
    <property type="term" value="P:cytochrome c biosynthetic process"/>
    <property type="evidence" value="ECO:0007669"/>
    <property type="project" value="TreeGrafter"/>
</dbReference>